<keyword evidence="10" id="KW-1185">Reference proteome</keyword>
<dbReference type="Proteomes" id="UP000230069">
    <property type="component" value="Unassembled WGS sequence"/>
</dbReference>
<dbReference type="SUPFAM" id="SSF48464">
    <property type="entry name" value="ENTH/VHS domain"/>
    <property type="match status" value="1"/>
</dbReference>
<dbReference type="Pfam" id="PF00790">
    <property type="entry name" value="VHS"/>
    <property type="match status" value="1"/>
</dbReference>
<dbReference type="SUPFAM" id="SSF89009">
    <property type="entry name" value="GAT-like domain"/>
    <property type="match status" value="1"/>
</dbReference>
<keyword evidence="5" id="KW-0472">Membrane</keyword>
<evidence type="ECO:0008006" key="11">
    <source>
        <dbReference type="Google" id="ProtNLM"/>
    </source>
</evidence>
<dbReference type="CDD" id="cd03561">
    <property type="entry name" value="VHS"/>
    <property type="match status" value="1"/>
</dbReference>
<dbReference type="PROSITE" id="PS50909">
    <property type="entry name" value="GAT"/>
    <property type="match status" value="1"/>
</dbReference>
<evidence type="ECO:0000313" key="10">
    <source>
        <dbReference type="Proteomes" id="UP000230069"/>
    </source>
</evidence>
<feature type="domain" description="GAT" evidence="8">
    <location>
        <begin position="178"/>
        <end position="266"/>
    </location>
</feature>
<dbReference type="EMBL" id="KZ305086">
    <property type="protein sequence ID" value="PIA28496.1"/>
    <property type="molecule type" value="Genomic_DNA"/>
</dbReference>
<dbReference type="CDD" id="cd14231">
    <property type="entry name" value="GAT_GGA-like_plant"/>
    <property type="match status" value="1"/>
</dbReference>
<accession>A0A2G5CB57</accession>
<dbReference type="PROSITE" id="PS50179">
    <property type="entry name" value="VHS"/>
    <property type="match status" value="1"/>
</dbReference>
<feature type="region of interest" description="Disordered" evidence="6">
    <location>
        <begin position="300"/>
        <end position="503"/>
    </location>
</feature>
<dbReference type="GO" id="GO:0035091">
    <property type="term" value="F:phosphatidylinositol binding"/>
    <property type="evidence" value="ECO:0007669"/>
    <property type="project" value="InterPro"/>
</dbReference>
<dbReference type="SMART" id="SM00288">
    <property type="entry name" value="VHS"/>
    <property type="match status" value="1"/>
</dbReference>
<dbReference type="PIRSF" id="PIRSF036948">
    <property type="entry name" value="TOM1"/>
    <property type="match status" value="1"/>
</dbReference>
<evidence type="ECO:0000259" key="7">
    <source>
        <dbReference type="PROSITE" id="PS50179"/>
    </source>
</evidence>
<evidence type="ECO:0000256" key="1">
    <source>
        <dbReference type="ARBA" id="ARBA00004170"/>
    </source>
</evidence>
<feature type="compositionally biased region" description="Low complexity" evidence="6">
    <location>
        <begin position="443"/>
        <end position="469"/>
    </location>
</feature>
<evidence type="ECO:0000256" key="3">
    <source>
        <dbReference type="ARBA" id="ARBA00022448"/>
    </source>
</evidence>
<evidence type="ECO:0000313" key="9">
    <source>
        <dbReference type="EMBL" id="PIA28495.1"/>
    </source>
</evidence>
<evidence type="ECO:0000259" key="8">
    <source>
        <dbReference type="PROSITE" id="PS50909"/>
    </source>
</evidence>
<feature type="compositionally biased region" description="Polar residues" evidence="6">
    <location>
        <begin position="475"/>
        <end position="497"/>
    </location>
</feature>
<evidence type="ECO:0000256" key="6">
    <source>
        <dbReference type="SAM" id="MobiDB-lite"/>
    </source>
</evidence>
<reference evidence="9 10" key="1">
    <citation type="submission" date="2017-09" db="EMBL/GenBank/DDBJ databases">
        <title>WGS assembly of Aquilegia coerulea Goldsmith.</title>
        <authorList>
            <person name="Hodges S."/>
            <person name="Kramer E."/>
            <person name="Nordborg M."/>
            <person name="Tomkins J."/>
            <person name="Borevitz J."/>
            <person name="Derieg N."/>
            <person name="Yan J."/>
            <person name="Mihaltcheva S."/>
            <person name="Hayes R.D."/>
            <person name="Rokhsar D."/>
        </authorList>
    </citation>
    <scope>NUCLEOTIDE SEQUENCE [LARGE SCALE GENOMIC DNA]</scope>
    <source>
        <strain evidence="10">cv. Goldsmith</strain>
    </source>
</reference>
<dbReference type="InterPro" id="IPR002014">
    <property type="entry name" value="VHS_dom"/>
</dbReference>
<organism evidence="9 10">
    <name type="scientific">Aquilegia coerulea</name>
    <name type="common">Rocky mountain columbine</name>
    <dbReference type="NCBI Taxonomy" id="218851"/>
    <lineage>
        <taxon>Eukaryota</taxon>
        <taxon>Viridiplantae</taxon>
        <taxon>Streptophyta</taxon>
        <taxon>Embryophyta</taxon>
        <taxon>Tracheophyta</taxon>
        <taxon>Spermatophyta</taxon>
        <taxon>Magnoliopsida</taxon>
        <taxon>Ranunculales</taxon>
        <taxon>Ranunculaceae</taxon>
        <taxon>Thalictroideae</taxon>
        <taxon>Aquilegia</taxon>
    </lineage>
</organism>
<dbReference type="GO" id="GO:0005737">
    <property type="term" value="C:cytoplasm"/>
    <property type="evidence" value="ECO:0007669"/>
    <property type="project" value="UniProtKB-ARBA"/>
</dbReference>
<comment type="subcellular location">
    <subcellularLocation>
        <location evidence="1">Membrane</location>
        <topology evidence="1">Peripheral membrane protein</topology>
    </subcellularLocation>
</comment>
<keyword evidence="4" id="KW-0653">Protein transport</keyword>
<dbReference type="AlphaFoldDB" id="A0A2G5CB57"/>
<protein>
    <recommendedName>
        <fullName evidence="11">VHS domain-containing protein</fullName>
    </recommendedName>
</protein>
<dbReference type="InterPro" id="IPR044836">
    <property type="entry name" value="TOL_plant"/>
</dbReference>
<dbReference type="InterPro" id="IPR004152">
    <property type="entry name" value="GAT_dom"/>
</dbReference>
<sequence length="519" mass="56791">MANTAAACVERATSDMLIGPDWAINIELCDIINMDPGQAKDALKILKKRLGSKNPKIQLLALFVLETLSKNCGENVYQQIVDRDILNEMVKVVKKKPDLNVREKILILIDTWQEAFGGPGGRYPQYYAAYHDLKTYGVEYPPRAENSVPLFTPPQTQPIVHPASTFEVDAVEASLRNDDSGISLEEIQTARGLADVLTEILSALDPHSPEGVKQEVIVDLVDQCQSYQKRVMILVNNTTNEELLCQGLTLNDDLQRVLRQHDDIVKGGTVAARETPVAPLVNVNHEDDESEDDFAQLAHRSSRDTVQGQGSKSANIKGEKLKVSPLLPPPPSSKKPDSRDAGLVDYLSGDAYRAERSEEVPQVASHSDPLHSDSARVTPAVPSTIASSPPLYGNDSTSTPVFSGQPKYDEPLQTSKSTERLPPAPWEVQSPVVIPPPPAKYNQRQQFFEQQQQGFSGSSSPPASGSGYSYDGLVGQTQNLSLNSEKNRAQVSLTPKQSKSEDALFKDLVDFAKSKSPKS</sequence>
<dbReference type="PANTHER" id="PTHR45898:SF14">
    <property type="entry name" value="TOM1-LIKE PROTEIN 4"/>
    <property type="match status" value="1"/>
</dbReference>
<gene>
    <name evidence="9" type="ORF">AQUCO_06900043v1</name>
</gene>
<evidence type="ECO:0000256" key="4">
    <source>
        <dbReference type="ARBA" id="ARBA00022927"/>
    </source>
</evidence>
<feature type="domain" description="VHS" evidence="7">
    <location>
        <begin position="12"/>
        <end position="141"/>
    </location>
</feature>
<dbReference type="Gene3D" id="1.25.40.90">
    <property type="match status" value="1"/>
</dbReference>
<dbReference type="InterPro" id="IPR008942">
    <property type="entry name" value="ENTH_VHS"/>
</dbReference>
<dbReference type="EMBL" id="KZ305086">
    <property type="protein sequence ID" value="PIA28495.1"/>
    <property type="molecule type" value="Genomic_DNA"/>
</dbReference>
<dbReference type="InterPro" id="IPR014645">
    <property type="entry name" value="TOM1"/>
</dbReference>
<dbReference type="GO" id="GO:0043130">
    <property type="term" value="F:ubiquitin binding"/>
    <property type="evidence" value="ECO:0007669"/>
    <property type="project" value="InterPro"/>
</dbReference>
<keyword evidence="3" id="KW-0813">Transport</keyword>
<dbReference type="FunCoup" id="A0A2G5CB57">
    <property type="interactions" value="2733"/>
</dbReference>
<dbReference type="STRING" id="218851.A0A2G5CB57"/>
<dbReference type="GO" id="GO:0043328">
    <property type="term" value="P:protein transport to vacuole involved in ubiquitin-dependent protein catabolic process via the multivesicular body sorting pathway"/>
    <property type="evidence" value="ECO:0007669"/>
    <property type="project" value="InterPro"/>
</dbReference>
<dbReference type="OrthoDB" id="2018246at2759"/>
<proteinExistence type="inferred from homology"/>
<dbReference type="FunFam" id="1.25.40.90:FF:000028">
    <property type="entry name" value="TOM1-like protein 2"/>
    <property type="match status" value="1"/>
</dbReference>
<comment type="similarity">
    <text evidence="2">Belongs to the TOM1 family.</text>
</comment>
<dbReference type="Pfam" id="PF03127">
    <property type="entry name" value="GAT"/>
    <property type="match status" value="1"/>
</dbReference>
<name>A0A2G5CB57_AQUCA</name>
<dbReference type="Gene3D" id="1.20.58.160">
    <property type="match status" value="1"/>
</dbReference>
<dbReference type="InterPro" id="IPR038425">
    <property type="entry name" value="GAT_sf"/>
</dbReference>
<dbReference type="GO" id="GO:0016020">
    <property type="term" value="C:membrane"/>
    <property type="evidence" value="ECO:0007669"/>
    <property type="project" value="UniProtKB-SubCell"/>
</dbReference>
<feature type="compositionally biased region" description="Polar residues" evidence="6">
    <location>
        <begin position="304"/>
        <end position="314"/>
    </location>
</feature>
<evidence type="ECO:0000256" key="5">
    <source>
        <dbReference type="ARBA" id="ARBA00023136"/>
    </source>
</evidence>
<dbReference type="PANTHER" id="PTHR45898">
    <property type="entry name" value="TOM1-LIKE PROTEIN"/>
    <property type="match status" value="1"/>
</dbReference>
<evidence type="ECO:0000256" key="2">
    <source>
        <dbReference type="ARBA" id="ARBA00007708"/>
    </source>
</evidence>